<dbReference type="CDD" id="cd10917">
    <property type="entry name" value="CE4_NodB_like_6s_7s"/>
    <property type="match status" value="1"/>
</dbReference>
<keyword evidence="1" id="KW-0472">Membrane</keyword>
<gene>
    <name evidence="3" type="ORF">FLB61_02475</name>
</gene>
<feature type="transmembrane region" description="Helical" evidence="1">
    <location>
        <begin position="12"/>
        <end position="30"/>
    </location>
</feature>
<dbReference type="PANTHER" id="PTHR10587">
    <property type="entry name" value="GLYCOSYL TRANSFERASE-RELATED"/>
    <property type="match status" value="1"/>
</dbReference>
<dbReference type="Proteomes" id="UP000779049">
    <property type="component" value="Unassembled WGS sequence"/>
</dbReference>
<evidence type="ECO:0000313" key="3">
    <source>
        <dbReference type="EMBL" id="MBY0757971.1"/>
    </source>
</evidence>
<comment type="caution">
    <text evidence="3">The sequence shown here is derived from an EMBL/GenBank/DDBJ whole genome shotgun (WGS) entry which is preliminary data.</text>
</comment>
<evidence type="ECO:0000259" key="2">
    <source>
        <dbReference type="PROSITE" id="PS51677"/>
    </source>
</evidence>
<keyword evidence="1" id="KW-1133">Transmembrane helix</keyword>
<accession>A0ABS7L4K9</accession>
<protein>
    <submittedName>
        <fullName evidence="3">Polysaccharide deacetylase family protein</fullName>
    </submittedName>
</protein>
<organism evidence="3 4">
    <name type="scientific">Sellimonas caecigallum</name>
    <dbReference type="NCBI Taxonomy" id="2592333"/>
    <lineage>
        <taxon>Bacteria</taxon>
        <taxon>Bacillati</taxon>
        <taxon>Bacillota</taxon>
        <taxon>Clostridia</taxon>
        <taxon>Lachnospirales</taxon>
        <taxon>Lachnospiraceae</taxon>
        <taxon>Sellimonas</taxon>
    </lineage>
</organism>
<dbReference type="PANTHER" id="PTHR10587:SF128">
    <property type="entry name" value="POLYSACCHARIDE DEACETYLASE PDAB-RELATED"/>
    <property type="match status" value="1"/>
</dbReference>
<proteinExistence type="predicted"/>
<name>A0ABS7L4K9_9FIRM</name>
<feature type="domain" description="NodB homology" evidence="2">
    <location>
        <begin position="54"/>
        <end position="233"/>
    </location>
</feature>
<dbReference type="PROSITE" id="PS51677">
    <property type="entry name" value="NODB"/>
    <property type="match status" value="1"/>
</dbReference>
<dbReference type="InterPro" id="IPR002509">
    <property type="entry name" value="NODB_dom"/>
</dbReference>
<dbReference type="InterPro" id="IPR050248">
    <property type="entry name" value="Polysacc_deacetylase_ArnD"/>
</dbReference>
<dbReference type="Pfam" id="PF01522">
    <property type="entry name" value="Polysacc_deac_1"/>
    <property type="match status" value="1"/>
</dbReference>
<dbReference type="RefSeq" id="WP_087211029.1">
    <property type="nucleotide sequence ID" value="NZ_CP173660.1"/>
</dbReference>
<evidence type="ECO:0000256" key="1">
    <source>
        <dbReference type="SAM" id="Phobius"/>
    </source>
</evidence>
<keyword evidence="1" id="KW-0812">Transmembrane</keyword>
<keyword evidence="4" id="KW-1185">Reference proteome</keyword>
<evidence type="ECO:0000313" key="4">
    <source>
        <dbReference type="Proteomes" id="UP000779049"/>
    </source>
</evidence>
<dbReference type="EMBL" id="VIRV01000001">
    <property type="protein sequence ID" value="MBY0757971.1"/>
    <property type="molecule type" value="Genomic_DNA"/>
</dbReference>
<dbReference type="Gene3D" id="3.20.20.370">
    <property type="entry name" value="Glycoside hydrolase/deacetylase"/>
    <property type="match status" value="1"/>
</dbReference>
<dbReference type="SUPFAM" id="SSF88713">
    <property type="entry name" value="Glycoside hydrolase/deacetylase"/>
    <property type="match status" value="1"/>
</dbReference>
<dbReference type="InterPro" id="IPR011330">
    <property type="entry name" value="Glyco_hydro/deAcase_b/a-brl"/>
</dbReference>
<sequence>MGKRRGKGKQILLFGFTTVLVLSGVVWYTMEYTSVGNSVNGTEMPVCSVETEEKKAVLTFEAAWDEEGTKKVLDILKDCQVKASFFVTGEWARLYPDTMKRIVEEGHDLGNLGETHQNMSRMMQKEQEEEIRSAHRTVEEEIGVKMSLFRPPYGRYGESLIRTARELGYQTVCWSVDSMDWKDYGAEAVAATVLEDPELKNGAVIRLNSEAKYTPEALPKLIQGLQKEGYQLVPLSKILYNEPYHLDVTGRQIQGLCERLFAK</sequence>
<reference evidence="3 4" key="1">
    <citation type="journal article" date="2020" name="New Microbes New Infect">
        <title>Sellimonas caecigallum sp. nov., description and genome sequence of a new member of the Sellimonas genus isolated from the cecum of feral chicken.</title>
        <authorList>
            <person name="Wongkuna S."/>
            <person name="Ghimire S."/>
            <person name="Antony L."/>
            <person name="Chankhamhaengdecha S."/>
            <person name="Janvilisri T."/>
            <person name="Scaria J."/>
        </authorList>
    </citation>
    <scope>NUCLEOTIDE SEQUENCE [LARGE SCALE GENOMIC DNA]</scope>
    <source>
        <strain evidence="3 4">SW451</strain>
    </source>
</reference>